<keyword evidence="4" id="KW-1185">Reference proteome</keyword>
<dbReference type="PANTHER" id="PTHR33164">
    <property type="entry name" value="TRANSCRIPTIONAL REGULATOR, MARR FAMILY"/>
    <property type="match status" value="1"/>
</dbReference>
<accession>A0A9X3SI18</accession>
<evidence type="ECO:0000313" key="3">
    <source>
        <dbReference type="EMBL" id="MDA0565844.1"/>
    </source>
</evidence>
<dbReference type="Pfam" id="PF12802">
    <property type="entry name" value="MarR_2"/>
    <property type="match status" value="1"/>
</dbReference>
<evidence type="ECO:0000313" key="4">
    <source>
        <dbReference type="Proteomes" id="UP001140076"/>
    </source>
</evidence>
<dbReference type="Proteomes" id="UP001140076">
    <property type="component" value="Unassembled WGS sequence"/>
</dbReference>
<dbReference type="InterPro" id="IPR036390">
    <property type="entry name" value="WH_DNA-bd_sf"/>
</dbReference>
<comment type="caution">
    <text evidence="3">The sequence shown here is derived from an EMBL/GenBank/DDBJ whole genome shotgun (WGS) entry which is preliminary data.</text>
</comment>
<sequence length="167" mass="18207">MPDTEGPGQTLFHFVRYWSRRWLSPTGAGIGPDRGRDVWVTEAVAARAQGSGATVNDVADELGIDQSGASRLVAQAVAHGYLRKTTSADDARRRILVVTDSGRRLLSAAHAWQESVFADLTADWPERDVRELHRMMRRLIAHPQANPQSEPPFDPPGAPPVGGPARP</sequence>
<reference evidence="3" key="1">
    <citation type="submission" date="2021-10" db="EMBL/GenBank/DDBJ databases">
        <title>Streptomonospora sp. nov., isolated from mangrove soil.</title>
        <authorList>
            <person name="Chen X."/>
            <person name="Ge X."/>
            <person name="Liu W."/>
        </authorList>
    </citation>
    <scope>NUCLEOTIDE SEQUENCE</scope>
    <source>
        <strain evidence="3">S1-112</strain>
    </source>
</reference>
<proteinExistence type="predicted"/>
<evidence type="ECO:0000259" key="2">
    <source>
        <dbReference type="Pfam" id="PF12802"/>
    </source>
</evidence>
<dbReference type="InterPro" id="IPR039422">
    <property type="entry name" value="MarR/SlyA-like"/>
</dbReference>
<feature type="compositionally biased region" description="Pro residues" evidence="1">
    <location>
        <begin position="149"/>
        <end position="167"/>
    </location>
</feature>
<organism evidence="3 4">
    <name type="scientific">Streptomonospora mangrovi</name>
    <dbReference type="NCBI Taxonomy" id="2883123"/>
    <lineage>
        <taxon>Bacteria</taxon>
        <taxon>Bacillati</taxon>
        <taxon>Actinomycetota</taxon>
        <taxon>Actinomycetes</taxon>
        <taxon>Streptosporangiales</taxon>
        <taxon>Nocardiopsidaceae</taxon>
        <taxon>Streptomonospora</taxon>
    </lineage>
</organism>
<dbReference type="RefSeq" id="WP_270073107.1">
    <property type="nucleotide sequence ID" value="NZ_JAJAQC010000027.1"/>
</dbReference>
<evidence type="ECO:0000256" key="1">
    <source>
        <dbReference type="SAM" id="MobiDB-lite"/>
    </source>
</evidence>
<gene>
    <name evidence="3" type="ORF">LG943_16210</name>
</gene>
<feature type="region of interest" description="Disordered" evidence="1">
    <location>
        <begin position="143"/>
        <end position="167"/>
    </location>
</feature>
<dbReference type="PANTHER" id="PTHR33164:SF57">
    <property type="entry name" value="MARR-FAMILY TRANSCRIPTIONAL REGULATOR"/>
    <property type="match status" value="1"/>
</dbReference>
<dbReference type="InterPro" id="IPR000835">
    <property type="entry name" value="HTH_MarR-typ"/>
</dbReference>
<dbReference type="GO" id="GO:0003700">
    <property type="term" value="F:DNA-binding transcription factor activity"/>
    <property type="evidence" value="ECO:0007669"/>
    <property type="project" value="InterPro"/>
</dbReference>
<feature type="domain" description="HTH marR-type" evidence="2">
    <location>
        <begin position="49"/>
        <end position="93"/>
    </location>
</feature>
<dbReference type="SUPFAM" id="SSF46785">
    <property type="entry name" value="Winged helix' DNA-binding domain"/>
    <property type="match status" value="1"/>
</dbReference>
<dbReference type="Gene3D" id="1.10.10.10">
    <property type="entry name" value="Winged helix-like DNA-binding domain superfamily/Winged helix DNA-binding domain"/>
    <property type="match status" value="1"/>
</dbReference>
<protein>
    <submittedName>
        <fullName evidence="3">MarR family winged helix-turn-helix transcriptional regulator</fullName>
    </submittedName>
</protein>
<name>A0A9X3SI18_9ACTN</name>
<dbReference type="AlphaFoldDB" id="A0A9X3SI18"/>
<dbReference type="InterPro" id="IPR036388">
    <property type="entry name" value="WH-like_DNA-bd_sf"/>
</dbReference>
<dbReference type="GO" id="GO:0006950">
    <property type="term" value="P:response to stress"/>
    <property type="evidence" value="ECO:0007669"/>
    <property type="project" value="TreeGrafter"/>
</dbReference>
<dbReference type="EMBL" id="JAJAQC010000027">
    <property type="protein sequence ID" value="MDA0565844.1"/>
    <property type="molecule type" value="Genomic_DNA"/>
</dbReference>